<evidence type="ECO:0000256" key="1">
    <source>
        <dbReference type="SAM" id="MobiDB-lite"/>
    </source>
</evidence>
<feature type="compositionally biased region" description="Low complexity" evidence="1">
    <location>
        <begin position="109"/>
        <end position="124"/>
    </location>
</feature>
<feature type="transmembrane region" description="Helical" evidence="2">
    <location>
        <begin position="236"/>
        <end position="257"/>
    </location>
</feature>
<evidence type="ECO:0000256" key="2">
    <source>
        <dbReference type="SAM" id="Phobius"/>
    </source>
</evidence>
<keyword evidence="2" id="KW-1133">Transmembrane helix</keyword>
<evidence type="ECO:0000313" key="4">
    <source>
        <dbReference type="Proteomes" id="UP001183648"/>
    </source>
</evidence>
<proteinExistence type="predicted"/>
<reference evidence="3 4" key="1">
    <citation type="submission" date="2023-07" db="EMBL/GenBank/DDBJ databases">
        <title>Sequencing the genomes of 1000 actinobacteria strains.</title>
        <authorList>
            <person name="Klenk H.-P."/>
        </authorList>
    </citation>
    <scope>NUCLEOTIDE SEQUENCE [LARGE SCALE GENOMIC DNA]</scope>
    <source>
        <strain evidence="3 4">DSM 19426</strain>
    </source>
</reference>
<feature type="transmembrane region" description="Helical" evidence="2">
    <location>
        <begin position="142"/>
        <end position="164"/>
    </location>
</feature>
<dbReference type="Proteomes" id="UP001183648">
    <property type="component" value="Unassembled WGS sequence"/>
</dbReference>
<feature type="compositionally biased region" description="Pro residues" evidence="1">
    <location>
        <begin position="89"/>
        <end position="99"/>
    </location>
</feature>
<dbReference type="RefSeq" id="WP_310301310.1">
    <property type="nucleotide sequence ID" value="NZ_BAAAPS010000008.1"/>
</dbReference>
<feature type="transmembrane region" description="Helical" evidence="2">
    <location>
        <begin position="212"/>
        <end position="230"/>
    </location>
</feature>
<feature type="region of interest" description="Disordered" evidence="1">
    <location>
        <begin position="1"/>
        <end position="134"/>
    </location>
</feature>
<sequence>MADKDTEGPDESSLELPSLFGRKKKPKRDRSAPAPARGSSRTPAAEDTAVVEPVREPVTEPVTEPVAEPVSEPTTVVEPVTEPVREPEPPTQQIPPAAPAPVRQEEPSRGSAPAADPAPAGARKAPARAARRARPARSLPPLAASVAALVVGALVGLLGVGLTIGSLKACDAITGTDSCGGPGLLVVLAVVIVMVMAGSALLRAFGVSEPGGLSFLGVAIFVAICLVFLLEQLLEPWMIVVGPALCALGYGTAHWVVNRFNTELLAEDGPEAHDIR</sequence>
<keyword evidence="2" id="KW-0472">Membrane</keyword>
<name>A0ABU2BU71_9ACTN</name>
<accession>A0ABU2BU71</accession>
<keyword evidence="2" id="KW-0812">Transmembrane</keyword>
<gene>
    <name evidence="3" type="ORF">J2S63_001730</name>
</gene>
<comment type="caution">
    <text evidence="3">The sequence shown here is derived from an EMBL/GenBank/DDBJ whole genome shotgun (WGS) entry which is preliminary data.</text>
</comment>
<feature type="transmembrane region" description="Helical" evidence="2">
    <location>
        <begin position="184"/>
        <end position="205"/>
    </location>
</feature>
<organism evidence="3 4">
    <name type="scientific">Nocardioides marmoribigeumensis</name>
    <dbReference type="NCBI Taxonomy" id="433649"/>
    <lineage>
        <taxon>Bacteria</taxon>
        <taxon>Bacillati</taxon>
        <taxon>Actinomycetota</taxon>
        <taxon>Actinomycetes</taxon>
        <taxon>Propionibacteriales</taxon>
        <taxon>Nocardioidaceae</taxon>
        <taxon>Nocardioides</taxon>
    </lineage>
</organism>
<feature type="compositionally biased region" description="Low complexity" evidence="1">
    <location>
        <begin position="59"/>
        <end position="82"/>
    </location>
</feature>
<evidence type="ECO:0000313" key="3">
    <source>
        <dbReference type="EMBL" id="MDR7362177.1"/>
    </source>
</evidence>
<protein>
    <submittedName>
        <fullName evidence="3">Uncharacterized protein</fullName>
    </submittedName>
</protein>
<keyword evidence="4" id="KW-1185">Reference proteome</keyword>
<feature type="compositionally biased region" description="Basic residues" evidence="1">
    <location>
        <begin position="125"/>
        <end position="134"/>
    </location>
</feature>
<dbReference type="EMBL" id="JAVDYG010000001">
    <property type="protein sequence ID" value="MDR7362177.1"/>
    <property type="molecule type" value="Genomic_DNA"/>
</dbReference>